<dbReference type="InterPro" id="IPR036388">
    <property type="entry name" value="WH-like_DNA-bd_sf"/>
</dbReference>
<dbReference type="PROSITE" id="PS00622">
    <property type="entry name" value="HTH_LUXR_1"/>
    <property type="match status" value="1"/>
</dbReference>
<dbReference type="InterPro" id="IPR016032">
    <property type="entry name" value="Sig_transdc_resp-reg_C-effctor"/>
</dbReference>
<dbReference type="InterPro" id="IPR029016">
    <property type="entry name" value="GAF-like_dom_sf"/>
</dbReference>
<dbReference type="Pfam" id="PF01590">
    <property type="entry name" value="GAF"/>
    <property type="match status" value="1"/>
</dbReference>
<evidence type="ECO:0000313" key="6">
    <source>
        <dbReference type="EMBL" id="GAA4686096.1"/>
    </source>
</evidence>
<protein>
    <submittedName>
        <fullName evidence="6">LuxR C-terminal-related transcriptional regulator</fullName>
    </submittedName>
</protein>
<sequence>MASGCGGVDTAPMAGSVHHGQAERDLVRHCHAGLPLPDLRERVLRSLRRVVPVDAAFVATADPATLLFTGAHAEEPLAGSTARFLENEFSGADVNRFAGLATARRHVSSLDLATRGDRCASPRYGEIMRPLGLGDELRAALVAGSECWGYLCLHRADGGRGFTARELELVARIGPHVAAGMRDATARAAALAGPQRPGVLIVSDDLALVASTPEADVLVEVIDDGPGELPVAVQALVSALLAAERGHGPMPLGSTVRTRTGEWLHLSASRLTGAAGRSVSVVLDPTRPGAGAAARLAGLALTPREAEIATLVLRGRSTREISATLYISPHTVQDHLKSVFDKTGVRSRRELVGLLLAGPDH</sequence>
<keyword evidence="1" id="KW-0805">Transcription regulation</keyword>
<dbReference type="SMART" id="SM00065">
    <property type="entry name" value="GAF"/>
    <property type="match status" value="1"/>
</dbReference>
<keyword evidence="7" id="KW-1185">Reference proteome</keyword>
<dbReference type="PANTHER" id="PTHR44688:SF16">
    <property type="entry name" value="DNA-BINDING TRANSCRIPTIONAL ACTIVATOR DEVR_DOSR"/>
    <property type="match status" value="1"/>
</dbReference>
<dbReference type="Pfam" id="PF00196">
    <property type="entry name" value="GerE"/>
    <property type="match status" value="1"/>
</dbReference>
<feature type="domain" description="HTH luxR-type" evidence="5">
    <location>
        <begin position="294"/>
        <end position="359"/>
    </location>
</feature>
<reference evidence="7" key="1">
    <citation type="journal article" date="2019" name="Int. J. Syst. Evol. Microbiol.">
        <title>The Global Catalogue of Microorganisms (GCM) 10K type strain sequencing project: providing services to taxonomists for standard genome sequencing and annotation.</title>
        <authorList>
            <consortium name="The Broad Institute Genomics Platform"/>
            <consortium name="The Broad Institute Genome Sequencing Center for Infectious Disease"/>
            <person name="Wu L."/>
            <person name="Ma J."/>
        </authorList>
    </citation>
    <scope>NUCLEOTIDE SEQUENCE [LARGE SCALE GENOMIC DNA]</scope>
    <source>
        <strain evidence="7">JCM 18055</strain>
    </source>
</reference>
<feature type="region of interest" description="Disordered" evidence="4">
    <location>
        <begin position="1"/>
        <end position="20"/>
    </location>
</feature>
<evidence type="ECO:0000259" key="5">
    <source>
        <dbReference type="PROSITE" id="PS50043"/>
    </source>
</evidence>
<name>A0ABP8WDN7_9PSEU</name>
<keyword evidence="3" id="KW-0804">Transcription</keyword>
<evidence type="ECO:0000256" key="1">
    <source>
        <dbReference type="ARBA" id="ARBA00023015"/>
    </source>
</evidence>
<gene>
    <name evidence="6" type="ORF">GCM10023215_21840</name>
</gene>
<evidence type="ECO:0000256" key="4">
    <source>
        <dbReference type="SAM" id="MobiDB-lite"/>
    </source>
</evidence>
<accession>A0ABP8WDN7</accession>
<dbReference type="SUPFAM" id="SSF55781">
    <property type="entry name" value="GAF domain-like"/>
    <property type="match status" value="1"/>
</dbReference>
<dbReference type="InterPro" id="IPR003018">
    <property type="entry name" value="GAF"/>
</dbReference>
<dbReference type="InterPro" id="IPR000792">
    <property type="entry name" value="Tscrpt_reg_LuxR_C"/>
</dbReference>
<dbReference type="SUPFAM" id="SSF46894">
    <property type="entry name" value="C-terminal effector domain of the bipartite response regulators"/>
    <property type="match status" value="1"/>
</dbReference>
<dbReference type="PRINTS" id="PR00038">
    <property type="entry name" value="HTHLUXR"/>
</dbReference>
<dbReference type="SMART" id="SM00421">
    <property type="entry name" value="HTH_LUXR"/>
    <property type="match status" value="1"/>
</dbReference>
<proteinExistence type="predicted"/>
<comment type="caution">
    <text evidence="6">The sequence shown here is derived from an EMBL/GenBank/DDBJ whole genome shotgun (WGS) entry which is preliminary data.</text>
</comment>
<evidence type="ECO:0000256" key="3">
    <source>
        <dbReference type="ARBA" id="ARBA00023163"/>
    </source>
</evidence>
<organism evidence="6 7">
    <name type="scientific">Pseudonocardia yuanmonensis</name>
    <dbReference type="NCBI Taxonomy" id="1095914"/>
    <lineage>
        <taxon>Bacteria</taxon>
        <taxon>Bacillati</taxon>
        <taxon>Actinomycetota</taxon>
        <taxon>Actinomycetes</taxon>
        <taxon>Pseudonocardiales</taxon>
        <taxon>Pseudonocardiaceae</taxon>
        <taxon>Pseudonocardia</taxon>
    </lineage>
</organism>
<keyword evidence="2" id="KW-0238">DNA-binding</keyword>
<evidence type="ECO:0000256" key="2">
    <source>
        <dbReference type="ARBA" id="ARBA00023125"/>
    </source>
</evidence>
<dbReference type="Proteomes" id="UP001500325">
    <property type="component" value="Unassembled WGS sequence"/>
</dbReference>
<dbReference type="Gene3D" id="3.30.450.40">
    <property type="match status" value="1"/>
</dbReference>
<dbReference type="CDD" id="cd06170">
    <property type="entry name" value="LuxR_C_like"/>
    <property type="match status" value="1"/>
</dbReference>
<dbReference type="PROSITE" id="PS50043">
    <property type="entry name" value="HTH_LUXR_2"/>
    <property type="match status" value="1"/>
</dbReference>
<dbReference type="EMBL" id="BAABIC010000006">
    <property type="protein sequence ID" value="GAA4686096.1"/>
    <property type="molecule type" value="Genomic_DNA"/>
</dbReference>
<dbReference type="PANTHER" id="PTHR44688">
    <property type="entry name" value="DNA-BINDING TRANSCRIPTIONAL ACTIVATOR DEVR_DOSR"/>
    <property type="match status" value="1"/>
</dbReference>
<evidence type="ECO:0000313" key="7">
    <source>
        <dbReference type="Proteomes" id="UP001500325"/>
    </source>
</evidence>
<dbReference type="Gene3D" id="1.10.10.10">
    <property type="entry name" value="Winged helix-like DNA-binding domain superfamily/Winged helix DNA-binding domain"/>
    <property type="match status" value="1"/>
</dbReference>